<organism evidence="5 6">
    <name type="scientific">Ruegeria spongiae</name>
    <dbReference type="NCBI Taxonomy" id="2942209"/>
    <lineage>
        <taxon>Bacteria</taxon>
        <taxon>Pseudomonadati</taxon>
        <taxon>Pseudomonadota</taxon>
        <taxon>Alphaproteobacteria</taxon>
        <taxon>Rhodobacterales</taxon>
        <taxon>Roseobacteraceae</taxon>
        <taxon>Ruegeria</taxon>
    </lineage>
</organism>
<comment type="caution">
    <text evidence="5">The sequence shown here is derived from an EMBL/GenBank/DDBJ whole genome shotgun (WGS) entry which is preliminary data.</text>
</comment>
<dbReference type="InterPro" id="IPR023346">
    <property type="entry name" value="Lysozyme-like_dom_sf"/>
</dbReference>
<evidence type="ECO:0000313" key="6">
    <source>
        <dbReference type="Proteomes" id="UP001203880"/>
    </source>
</evidence>
<dbReference type="CDD" id="cd00254">
    <property type="entry name" value="LT-like"/>
    <property type="match status" value="1"/>
</dbReference>
<name>A0ABT0Q674_9RHOB</name>
<evidence type="ECO:0000256" key="3">
    <source>
        <dbReference type="SAM" id="MobiDB-lite"/>
    </source>
</evidence>
<evidence type="ECO:0000313" key="5">
    <source>
        <dbReference type="EMBL" id="MCL6285335.1"/>
    </source>
</evidence>
<protein>
    <submittedName>
        <fullName evidence="5">Lytic transglycosylase domain-containing protein</fullName>
    </submittedName>
</protein>
<evidence type="ECO:0000256" key="2">
    <source>
        <dbReference type="ARBA" id="ARBA00009387"/>
    </source>
</evidence>
<sequence length="285" mass="29811">MFLNNSLTQAGLAVAAGLVWGLSGSGTVLAETPFKRITPPSPGTGSRINVQISPEEHATAPYAPSTGYREPIVDVVAPPEPATTPEAAPDRPKSSYAWFWDKISPALEDARPGRLTAAMQAVSNGGVAAPRLQSMQDIAKERGIPILQSTVGTNVSPALVLAVIAVESSGKVDAVSGAGAQGLMQLMPATAERFGVEDSLSPQENIAGGVKYLDWLMNEFDNDPILVLAGYNAGEGSVRTHKGVPPFAETRDYVPKVLAAFQTARGLCATPPELITDGCVFTVMN</sequence>
<dbReference type="Proteomes" id="UP001203880">
    <property type="component" value="Unassembled WGS sequence"/>
</dbReference>
<dbReference type="RefSeq" id="WP_249712023.1">
    <property type="nucleotide sequence ID" value="NZ_JAMFMB010000026.1"/>
</dbReference>
<evidence type="ECO:0000256" key="1">
    <source>
        <dbReference type="ARBA" id="ARBA00007734"/>
    </source>
</evidence>
<comment type="similarity">
    <text evidence="2">Belongs to the virb1 family.</text>
</comment>
<proteinExistence type="inferred from homology"/>
<dbReference type="PANTHER" id="PTHR37423:SF2">
    <property type="entry name" value="MEMBRANE-BOUND LYTIC MUREIN TRANSGLYCOSYLASE C"/>
    <property type="match status" value="1"/>
</dbReference>
<reference evidence="5" key="1">
    <citation type="submission" date="2022-05" db="EMBL/GenBank/DDBJ databases">
        <authorList>
            <person name="Park J.-S."/>
        </authorList>
    </citation>
    <scope>NUCLEOTIDE SEQUENCE</scope>
    <source>
        <strain evidence="5">2012CJ41-6</strain>
    </source>
</reference>
<dbReference type="Gene3D" id="1.10.530.10">
    <property type="match status" value="1"/>
</dbReference>
<feature type="compositionally biased region" description="Polar residues" evidence="3">
    <location>
        <begin position="43"/>
        <end position="52"/>
    </location>
</feature>
<dbReference type="Pfam" id="PF01464">
    <property type="entry name" value="SLT"/>
    <property type="match status" value="1"/>
</dbReference>
<keyword evidence="6" id="KW-1185">Reference proteome</keyword>
<accession>A0ABT0Q674</accession>
<feature type="region of interest" description="Disordered" evidence="3">
    <location>
        <begin position="33"/>
        <end position="66"/>
    </location>
</feature>
<dbReference type="EMBL" id="JAMFMB010000026">
    <property type="protein sequence ID" value="MCL6285335.1"/>
    <property type="molecule type" value="Genomic_DNA"/>
</dbReference>
<dbReference type="SUPFAM" id="SSF53955">
    <property type="entry name" value="Lysozyme-like"/>
    <property type="match status" value="1"/>
</dbReference>
<dbReference type="InterPro" id="IPR008258">
    <property type="entry name" value="Transglycosylase_SLT_dom_1"/>
</dbReference>
<dbReference type="PANTHER" id="PTHR37423">
    <property type="entry name" value="SOLUBLE LYTIC MUREIN TRANSGLYCOSYLASE-RELATED"/>
    <property type="match status" value="1"/>
</dbReference>
<comment type="similarity">
    <text evidence="1">Belongs to the transglycosylase Slt family.</text>
</comment>
<gene>
    <name evidence="5" type="ORF">M3P21_17535</name>
</gene>
<feature type="domain" description="Transglycosylase SLT" evidence="4">
    <location>
        <begin position="151"/>
        <end position="245"/>
    </location>
</feature>
<evidence type="ECO:0000259" key="4">
    <source>
        <dbReference type="Pfam" id="PF01464"/>
    </source>
</evidence>